<keyword evidence="2" id="KW-0805">Transcription regulation</keyword>
<dbReference type="InterPro" id="IPR036271">
    <property type="entry name" value="Tet_transcr_reg_TetR-rel_C_sf"/>
</dbReference>
<dbReference type="KEGG" id="nph:NP_0534A"/>
<dbReference type="OrthoDB" id="135877at2157"/>
<evidence type="ECO:0000256" key="3">
    <source>
        <dbReference type="ARBA" id="ARBA00023125"/>
    </source>
</evidence>
<dbReference type="eggNOG" id="arCOG02643">
    <property type="taxonomic scope" value="Archaea"/>
</dbReference>
<protein>
    <submittedName>
        <fullName evidence="7">TetR family transcription regulator</fullName>
    </submittedName>
</protein>
<proteinExistence type="predicted"/>
<evidence type="ECO:0000313" key="8">
    <source>
        <dbReference type="Proteomes" id="UP000002698"/>
    </source>
</evidence>
<dbReference type="AlphaFoldDB" id="A0A1U7ETV7"/>
<dbReference type="EnsemblBacteria" id="CAI48358">
    <property type="protein sequence ID" value="CAI48358"/>
    <property type="gene ID" value="NP_0534A"/>
</dbReference>
<dbReference type="PRINTS" id="PR00455">
    <property type="entry name" value="HTHTETR"/>
</dbReference>
<gene>
    <name evidence="7" type="ordered locus">NP_0534A</name>
</gene>
<dbReference type="GO" id="GO:0003700">
    <property type="term" value="F:DNA-binding transcription factor activity"/>
    <property type="evidence" value="ECO:0007669"/>
    <property type="project" value="TreeGrafter"/>
</dbReference>
<evidence type="ECO:0000256" key="1">
    <source>
        <dbReference type="ARBA" id="ARBA00022491"/>
    </source>
</evidence>
<dbReference type="SUPFAM" id="SSF46689">
    <property type="entry name" value="Homeodomain-like"/>
    <property type="match status" value="1"/>
</dbReference>
<keyword evidence="3 5" id="KW-0238">DNA-binding</keyword>
<reference evidence="7 8" key="1">
    <citation type="journal article" date="2005" name="Genome Res.">
        <title>Living with two extremes: conclusions from the genome sequence of Natronomonas pharaonis.</title>
        <authorList>
            <person name="Falb M."/>
            <person name="Pfeiffer F."/>
            <person name="Palm P."/>
            <person name="Rodewald K."/>
            <person name="Hickmann V."/>
            <person name="Tittor J."/>
            <person name="Oesterhelt D."/>
        </authorList>
    </citation>
    <scope>NUCLEOTIDE SEQUENCE [LARGE SCALE GENOMIC DNA]</scope>
    <source>
        <strain evidence="8">ATCC 35678 / DSM 2160 / CIP 103997 / JCM 8858 / NBRC 14720 / NCIMB 2260 / Gabara</strain>
    </source>
</reference>
<dbReference type="InterPro" id="IPR039538">
    <property type="entry name" value="BetI_C"/>
</dbReference>
<dbReference type="InterPro" id="IPR009057">
    <property type="entry name" value="Homeodomain-like_sf"/>
</dbReference>
<evidence type="ECO:0000256" key="5">
    <source>
        <dbReference type="PROSITE-ProRule" id="PRU00335"/>
    </source>
</evidence>
<dbReference type="PANTHER" id="PTHR30055">
    <property type="entry name" value="HTH-TYPE TRANSCRIPTIONAL REGULATOR RUTR"/>
    <property type="match status" value="1"/>
</dbReference>
<evidence type="ECO:0000256" key="4">
    <source>
        <dbReference type="ARBA" id="ARBA00023163"/>
    </source>
</evidence>
<accession>A0A1U7ETV7</accession>
<dbReference type="PANTHER" id="PTHR30055:SF234">
    <property type="entry name" value="HTH-TYPE TRANSCRIPTIONAL REGULATOR BETI"/>
    <property type="match status" value="1"/>
</dbReference>
<evidence type="ECO:0000256" key="2">
    <source>
        <dbReference type="ARBA" id="ARBA00023015"/>
    </source>
</evidence>
<feature type="domain" description="HTH tetR-type" evidence="6">
    <location>
        <begin position="3"/>
        <end position="63"/>
    </location>
</feature>
<evidence type="ECO:0000259" key="6">
    <source>
        <dbReference type="PROSITE" id="PS50977"/>
    </source>
</evidence>
<dbReference type="InterPro" id="IPR050109">
    <property type="entry name" value="HTH-type_TetR-like_transc_reg"/>
</dbReference>
<feature type="DNA-binding region" description="H-T-H motif" evidence="5">
    <location>
        <begin position="26"/>
        <end position="45"/>
    </location>
</feature>
<keyword evidence="8" id="KW-1185">Reference proteome</keyword>
<evidence type="ECO:0000313" key="7">
    <source>
        <dbReference type="EMBL" id="CAI48358.1"/>
    </source>
</evidence>
<dbReference type="Proteomes" id="UP000002698">
    <property type="component" value="Chromosome"/>
</dbReference>
<dbReference type="Gene3D" id="1.10.357.10">
    <property type="entry name" value="Tetracycline Repressor, domain 2"/>
    <property type="match status" value="1"/>
</dbReference>
<keyword evidence="4" id="KW-0804">Transcription</keyword>
<dbReference type="HOGENOM" id="CLU_069356_15_3_2"/>
<dbReference type="Pfam" id="PF13977">
    <property type="entry name" value="TetR_C_6"/>
    <property type="match status" value="1"/>
</dbReference>
<organism evidence="7 8">
    <name type="scientific">Natronomonas pharaonis (strain ATCC 35678 / DSM 2160 / CIP 103997 / JCM 8858 / NBRC 14720 / NCIMB 2260 / Gabara)</name>
    <name type="common">Halobacterium pharaonis</name>
    <dbReference type="NCBI Taxonomy" id="348780"/>
    <lineage>
        <taxon>Archaea</taxon>
        <taxon>Methanobacteriati</taxon>
        <taxon>Methanobacteriota</taxon>
        <taxon>Stenosarchaea group</taxon>
        <taxon>Halobacteria</taxon>
        <taxon>Halobacteriales</taxon>
        <taxon>Natronomonadaceae</taxon>
        <taxon>Natronomonas</taxon>
    </lineage>
</organism>
<dbReference type="PROSITE" id="PS50977">
    <property type="entry name" value="HTH_TETR_2"/>
    <property type="match status" value="1"/>
</dbReference>
<dbReference type="GO" id="GO:0000976">
    <property type="term" value="F:transcription cis-regulatory region binding"/>
    <property type="evidence" value="ECO:0007669"/>
    <property type="project" value="TreeGrafter"/>
</dbReference>
<dbReference type="Pfam" id="PF00440">
    <property type="entry name" value="TetR_N"/>
    <property type="match status" value="1"/>
</dbReference>
<dbReference type="SUPFAM" id="SSF48498">
    <property type="entry name" value="Tetracyclin repressor-like, C-terminal domain"/>
    <property type="match status" value="1"/>
</dbReference>
<dbReference type="EMBL" id="CR936257">
    <property type="protein sequence ID" value="CAI48358.1"/>
    <property type="molecule type" value="Genomic_DNA"/>
</dbReference>
<dbReference type="InterPro" id="IPR001647">
    <property type="entry name" value="HTH_TetR"/>
</dbReference>
<keyword evidence="1" id="KW-0678">Repressor</keyword>
<dbReference type="STRING" id="348780.NP_0534A"/>
<name>A0A1U7ETV7_NATPD</name>
<dbReference type="GeneID" id="3700888"/>
<sequence>MVEETRERIMEATYRALCDNGYAALTMQDIADEGDCSKSLLHYHFDTKEELLASLLAYLLERFEERVSADPETPRDQLADLVGLFLFGDGERSREEHRAFHTALLELRAQAIHNETFREQLAENDERIHATVAAVVERGVEEGQFRPVDAERLAAHVLAAIQGARIRWVTLGNEAGLELVYGALVEGLIDGWLVVE</sequence>
<dbReference type="RefSeq" id="WP_011321994.1">
    <property type="nucleotide sequence ID" value="NC_007426.1"/>
</dbReference>